<feature type="transmembrane region" description="Helical" evidence="1">
    <location>
        <begin position="212"/>
        <end position="232"/>
    </location>
</feature>
<keyword evidence="1" id="KW-1133">Transmembrane helix</keyword>
<gene>
    <name evidence="3" type="primary">wzy</name>
</gene>
<feature type="transmembrane region" description="Helical" evidence="1">
    <location>
        <begin position="65"/>
        <end position="84"/>
    </location>
</feature>
<accession>A0A0A8J5X5</accession>
<feature type="transmembrane region" description="Helical" evidence="1">
    <location>
        <begin position="178"/>
        <end position="205"/>
    </location>
</feature>
<evidence type="ECO:0000313" key="3">
    <source>
        <dbReference type="EMBL" id="BAQ01641.1"/>
    </source>
</evidence>
<keyword evidence="1" id="KW-0812">Transmembrane</keyword>
<protein>
    <submittedName>
        <fullName evidence="3">O-antigen polymerase</fullName>
    </submittedName>
</protein>
<dbReference type="InterPro" id="IPR049458">
    <property type="entry name" value="EpsG-like"/>
</dbReference>
<dbReference type="RefSeq" id="WP_158642111.1">
    <property type="nucleotide sequence ID" value="NZ_BFHM01000022.1"/>
</dbReference>
<dbReference type="EMBL" id="AB812055">
    <property type="protein sequence ID" value="BAQ01641.1"/>
    <property type="molecule type" value="Genomic_DNA"/>
</dbReference>
<organism evidence="3">
    <name type="scientific">Escherichia coli</name>
    <dbReference type="NCBI Taxonomy" id="562"/>
    <lineage>
        <taxon>Bacteria</taxon>
        <taxon>Pseudomonadati</taxon>
        <taxon>Pseudomonadota</taxon>
        <taxon>Gammaproteobacteria</taxon>
        <taxon>Enterobacterales</taxon>
        <taxon>Enterobacteriaceae</taxon>
        <taxon>Escherichia</taxon>
    </lineage>
</organism>
<feature type="transmembrane region" description="Helical" evidence="1">
    <location>
        <begin position="20"/>
        <end position="53"/>
    </location>
</feature>
<feature type="transmembrane region" description="Helical" evidence="1">
    <location>
        <begin position="320"/>
        <end position="338"/>
    </location>
</feature>
<dbReference type="EMBL" id="KJ755544">
    <property type="protein sequence ID" value="AIG62402.1"/>
    <property type="molecule type" value="Genomic_DNA"/>
</dbReference>
<feature type="transmembrane region" description="Helical" evidence="1">
    <location>
        <begin position="244"/>
        <end position="265"/>
    </location>
</feature>
<reference evidence="2" key="2">
    <citation type="journal article" date="2016" name="PLoS ONE">
        <title>Comparison of O-Antigen Gene Clusters of All O-Serogroups of Escherichia coli and Proposal for Adopting a New Nomenclature for O-Typing.</title>
        <authorList>
            <person name="DebRoy C."/>
            <person name="Fratamico P.M."/>
            <person name="Yan X."/>
            <person name="Baranzoni G."/>
            <person name="Liu Y."/>
            <person name="Needleman D.S."/>
            <person name="Tebbs R."/>
            <person name="O'Connell C.D."/>
            <person name="Allred A."/>
            <person name="Swimley M."/>
            <person name="Mwangi M."/>
            <person name="Kapur V."/>
            <person name="Raygoza Garay J.A."/>
            <person name="Roberts E.L."/>
            <person name="Katani R."/>
        </authorList>
    </citation>
    <scope>NUCLEOTIDE SEQUENCE</scope>
    <source>
        <strain evidence="2">S 239</strain>
    </source>
</reference>
<name>A0A0A8J5X5_ECOLX</name>
<dbReference type="Pfam" id="PF14897">
    <property type="entry name" value="EpsG"/>
    <property type="match status" value="1"/>
</dbReference>
<dbReference type="AlphaFoldDB" id="A0A0A8J5X5"/>
<feature type="transmembrane region" description="Helical" evidence="1">
    <location>
        <begin position="371"/>
        <end position="392"/>
    </location>
</feature>
<reference evidence="3" key="1">
    <citation type="journal article" date="2014" name="DNA Res.">
        <title>A complete view of the genetic diversity of the Escherichia coli O-antigen biosynthesis gene cluster.</title>
        <authorList>
            <person name="Iguchi A."/>
            <person name="Iyoda S."/>
            <person name="Kikuchi T."/>
            <person name="Ogura Y."/>
            <person name="Katsura K."/>
            <person name="Ohnishi M."/>
            <person name="Hayashi T."/>
            <person name="Thomson N.R."/>
        </authorList>
    </citation>
    <scope>NUCLEOTIDE SEQUENCE</scope>
    <source>
        <strain evidence="3">S239</strain>
    </source>
</reference>
<proteinExistence type="predicted"/>
<sequence length="434" mass="51306">MGFIKVFNLKNSIVDDRYNLLWLFAGLLVVFVLGVLLFPLAGFFLFFFVAFLIANSSKFKLKRMVFFVLYFMLVMCIIINENSIQRFIYREDDFTTYYNNYLELLNGNYEFLFQFGGGAEIGLPALNYIFSFFIGNPFPYFLQMTYIGMYIVMLYYLVSIDRYFGNRDKSNKLDLLLWATLFLKITAMLTIERQAVASFFILYAISDIRRKYLWLFIGCLFHLSTPVVYLAVRFVLNTKTNKKVLVSCIALILFVVFSHQLLSVINHILPNDKVGYVLYYINNGDFIKNELVKSIKQVSYVIPLLLLDFAMRLQGYRWKLSSSLQLFVYSMLILSFLPGVPTRIFMPIVFILYGFYYYDFICLFRIKTRVIIFLIITSFFSVYKFFLPGYYYRYPIANIYPGYYISSFFDKYGYVERYSLPYSSDININNDDKL</sequence>
<evidence type="ECO:0000256" key="1">
    <source>
        <dbReference type="SAM" id="Phobius"/>
    </source>
</evidence>
<evidence type="ECO:0000313" key="2">
    <source>
        <dbReference type="EMBL" id="AIG62402.1"/>
    </source>
</evidence>
<feature type="transmembrane region" description="Helical" evidence="1">
    <location>
        <begin position="140"/>
        <end position="158"/>
    </location>
</feature>
<feature type="transmembrane region" description="Helical" evidence="1">
    <location>
        <begin position="344"/>
        <end position="364"/>
    </location>
</feature>
<keyword evidence="1" id="KW-0472">Membrane</keyword>
<feature type="transmembrane region" description="Helical" evidence="1">
    <location>
        <begin position="111"/>
        <end position="133"/>
    </location>
</feature>